<evidence type="ECO:0000313" key="1">
    <source>
        <dbReference type="EMBL" id="NGP88331.1"/>
    </source>
</evidence>
<evidence type="ECO:0000313" key="2">
    <source>
        <dbReference type="Proteomes" id="UP000479132"/>
    </source>
</evidence>
<dbReference type="EMBL" id="JAALLS010000009">
    <property type="protein sequence ID" value="NGP88331.1"/>
    <property type="molecule type" value="Genomic_DNA"/>
</dbReference>
<accession>A0A6M1T8I5</accession>
<gene>
    <name evidence="1" type="ORF">G3569_08180</name>
</gene>
<keyword evidence="2" id="KW-1185">Reference proteome</keyword>
<proteinExistence type="predicted"/>
<reference evidence="1 2" key="1">
    <citation type="submission" date="2020-02" db="EMBL/GenBank/DDBJ databases">
        <title>Aliifodinibius halophilus 2W32, complete genome.</title>
        <authorList>
            <person name="Li Y."/>
            <person name="Wu S."/>
        </authorList>
    </citation>
    <scope>NUCLEOTIDE SEQUENCE [LARGE SCALE GENOMIC DNA]</scope>
    <source>
        <strain evidence="1 2">2W32</strain>
    </source>
</reference>
<protein>
    <submittedName>
        <fullName evidence="1">Four helix bundle protein</fullName>
    </submittedName>
</protein>
<dbReference type="Gene3D" id="1.20.1440.60">
    <property type="entry name" value="23S rRNA-intervening sequence"/>
    <property type="match status" value="1"/>
</dbReference>
<organism evidence="1 2">
    <name type="scientific">Fodinibius halophilus</name>
    <dbReference type="NCBI Taxonomy" id="1736908"/>
    <lineage>
        <taxon>Bacteria</taxon>
        <taxon>Pseudomonadati</taxon>
        <taxon>Balneolota</taxon>
        <taxon>Balneolia</taxon>
        <taxon>Balneolales</taxon>
        <taxon>Balneolaceae</taxon>
        <taxon>Fodinibius</taxon>
    </lineage>
</organism>
<dbReference type="InterPro" id="IPR036583">
    <property type="entry name" value="23S_rRNA_IVS_sf"/>
</dbReference>
<dbReference type="Pfam" id="PF05635">
    <property type="entry name" value="23S_rRNA_IVP"/>
    <property type="match status" value="1"/>
</dbReference>
<sequence length="117" mass="13545">MVKSFRDMEVWKKANELSFQVFELTKSLPRSEDYGLTSQIRRSANSISSNISEAFGRKTKKDKRNFYIVARGSAFETQSHLLYGGKVKYFNEQIVGKLIEEYDDLIHQLNKIMKALG</sequence>
<dbReference type="SUPFAM" id="SSF158446">
    <property type="entry name" value="IVS-encoded protein-like"/>
    <property type="match status" value="1"/>
</dbReference>
<dbReference type="InterPro" id="IPR012657">
    <property type="entry name" value="23S_rRNA-intervening_sequence"/>
</dbReference>
<name>A0A6M1T8I5_9BACT</name>
<comment type="caution">
    <text evidence="1">The sequence shown here is derived from an EMBL/GenBank/DDBJ whole genome shotgun (WGS) entry which is preliminary data.</text>
</comment>
<dbReference type="NCBIfam" id="TIGR02436">
    <property type="entry name" value="four helix bundle protein"/>
    <property type="match status" value="1"/>
</dbReference>
<dbReference type="CDD" id="cd16377">
    <property type="entry name" value="23S_rRNA_IVP_like"/>
    <property type="match status" value="1"/>
</dbReference>
<dbReference type="PANTHER" id="PTHR38471">
    <property type="entry name" value="FOUR HELIX BUNDLE PROTEIN"/>
    <property type="match status" value="1"/>
</dbReference>
<dbReference type="AlphaFoldDB" id="A0A6M1T8I5"/>
<dbReference type="PANTHER" id="PTHR38471:SF2">
    <property type="entry name" value="FOUR HELIX BUNDLE PROTEIN"/>
    <property type="match status" value="1"/>
</dbReference>
<dbReference type="Proteomes" id="UP000479132">
    <property type="component" value="Unassembled WGS sequence"/>
</dbReference>